<keyword evidence="2" id="KW-1185">Reference proteome</keyword>
<protein>
    <submittedName>
        <fullName evidence="1">Uncharacterized protein</fullName>
    </submittedName>
</protein>
<accession>A0RUH0</accession>
<evidence type="ECO:0000313" key="2">
    <source>
        <dbReference type="Proteomes" id="UP000000758"/>
    </source>
</evidence>
<name>A0RUH0_CENSY</name>
<sequence>MQQLQNMALCACNPGRTGCIAQAPHGQKLEGKTFPELNKTELKRQTAAGQAGGC</sequence>
<dbReference type="HOGENOM" id="CLU_3038877_0_0_2"/>
<dbReference type="EMBL" id="DP000238">
    <property type="protein sequence ID" value="ABK76987.1"/>
    <property type="molecule type" value="Genomic_DNA"/>
</dbReference>
<dbReference type="KEGG" id="csy:CENSYa_0351"/>
<dbReference type="AlphaFoldDB" id="A0RUH0"/>
<evidence type="ECO:0000313" key="1">
    <source>
        <dbReference type="EMBL" id="ABK76987.1"/>
    </source>
</evidence>
<proteinExistence type="predicted"/>
<reference evidence="1 2" key="1">
    <citation type="journal article" date="2006" name="Proc. Natl. Acad. Sci. U.S.A.">
        <title>Genomic analysis of the uncultivated marine crenarchaeote Cenarchaeum symbiosum.</title>
        <authorList>
            <person name="Hallam S.J."/>
            <person name="Konstantinidis K.T."/>
            <person name="Putnam N."/>
            <person name="Schleper C."/>
            <person name="Watanabe Y."/>
            <person name="Sugahara J."/>
            <person name="Preston C."/>
            <person name="de la Torre J."/>
            <person name="Richardson P.M."/>
            <person name="DeLong E.F."/>
        </authorList>
    </citation>
    <scope>NUCLEOTIDE SEQUENCE [LARGE SCALE GENOMIC DNA]</scope>
    <source>
        <strain evidence="2">A</strain>
    </source>
</reference>
<dbReference type="Proteomes" id="UP000000758">
    <property type="component" value="Chromosome"/>
</dbReference>
<organism evidence="1 2">
    <name type="scientific">Cenarchaeum symbiosum (strain A)</name>
    <dbReference type="NCBI Taxonomy" id="414004"/>
    <lineage>
        <taxon>Archaea</taxon>
        <taxon>Nitrososphaerota</taxon>
        <taxon>Candidatus Cenarchaeales</taxon>
        <taxon>Candidatus Cenarchaeaceae</taxon>
        <taxon>Candidatus Cenarchaeum</taxon>
    </lineage>
</organism>
<gene>
    <name evidence="1" type="ordered locus">CENSYa_0351</name>
</gene>
<dbReference type="EnsemblBacteria" id="ABK76987">
    <property type="protein sequence ID" value="ABK76987"/>
    <property type="gene ID" value="CENSYa_0351"/>
</dbReference>